<keyword evidence="16" id="KW-1185">Reference proteome</keyword>
<keyword evidence="4 13" id="KW-0863">Zinc-finger</keyword>
<evidence type="ECO:0000256" key="6">
    <source>
        <dbReference type="ARBA" id="ARBA00022833"/>
    </source>
</evidence>
<dbReference type="Pfam" id="PF18073">
    <property type="entry name" value="Zn_ribbon_LapB"/>
    <property type="match status" value="1"/>
</dbReference>
<evidence type="ECO:0000256" key="11">
    <source>
        <dbReference type="HAMAP-Rule" id="MF_01498"/>
    </source>
</evidence>
<dbReference type="InterPro" id="IPR020588">
    <property type="entry name" value="RecA_ATP-bd"/>
</dbReference>
<gene>
    <name evidence="11" type="primary">radA</name>
    <name evidence="15" type="ORF">SAMN02745133_01232</name>
</gene>
<comment type="similarity">
    <text evidence="11 13">Belongs to the RecA family. RadA subfamily.</text>
</comment>
<dbReference type="GO" id="GO:0003684">
    <property type="term" value="F:damaged DNA binding"/>
    <property type="evidence" value="ECO:0007669"/>
    <property type="project" value="InterPro"/>
</dbReference>
<evidence type="ECO:0000313" key="16">
    <source>
        <dbReference type="Proteomes" id="UP000184148"/>
    </source>
</evidence>
<keyword evidence="3 11" id="KW-0227">DNA damage</keyword>
<dbReference type="InterPro" id="IPR027417">
    <property type="entry name" value="P-loop_NTPase"/>
</dbReference>
<dbReference type="Proteomes" id="UP000184148">
    <property type="component" value="Unassembled WGS sequence"/>
</dbReference>
<evidence type="ECO:0000259" key="14">
    <source>
        <dbReference type="PROSITE" id="PS50162"/>
    </source>
</evidence>
<keyword evidence="2 11" id="KW-0547">Nucleotide-binding</keyword>
<dbReference type="EMBL" id="FQUY01000006">
    <property type="protein sequence ID" value="SHE82232.1"/>
    <property type="molecule type" value="Genomic_DNA"/>
</dbReference>
<dbReference type="Pfam" id="PF13481">
    <property type="entry name" value="AAA_25"/>
    <property type="match status" value="1"/>
</dbReference>
<keyword evidence="5" id="KW-0378">Hydrolase</keyword>
<dbReference type="InterPro" id="IPR014721">
    <property type="entry name" value="Ribsml_uS5_D2-typ_fold_subgr"/>
</dbReference>
<proteinExistence type="inferred from homology"/>
<dbReference type="RefSeq" id="WP_073237326.1">
    <property type="nucleotide sequence ID" value="NZ_FQUY01000006.1"/>
</dbReference>
<feature type="binding site" evidence="11">
    <location>
        <begin position="91"/>
        <end position="98"/>
    </location>
    <ligand>
        <name>ATP</name>
        <dbReference type="ChEBI" id="CHEBI:30616"/>
    </ligand>
</feature>
<dbReference type="Gene3D" id="3.40.50.300">
    <property type="entry name" value="P-loop containing nucleotide triphosphate hydrolases"/>
    <property type="match status" value="1"/>
</dbReference>
<keyword evidence="10 11" id="KW-0234">DNA repair</keyword>
<dbReference type="PROSITE" id="PS50162">
    <property type="entry name" value="RECA_2"/>
    <property type="match status" value="1"/>
</dbReference>
<dbReference type="PANTHER" id="PTHR32472:SF10">
    <property type="entry name" value="DNA REPAIR PROTEIN RADA-LIKE PROTEIN"/>
    <property type="match status" value="1"/>
</dbReference>
<evidence type="ECO:0000256" key="3">
    <source>
        <dbReference type="ARBA" id="ARBA00022763"/>
    </source>
</evidence>
<comment type="function">
    <text evidence="11">Plays a role in repairing double-strand DNA breaks, probably involving stabilizing or processing branched DNA or blocked replication forks.</text>
</comment>
<comment type="function">
    <text evidence="13">DNA-dependent ATPase involved in processing of recombination intermediates, plays a role in repairing DNA breaks. Stimulates the branch migration of RecA-mediated strand transfer reactions, allowing the 3' invading strand to extend heteroduplex DNA faster. Binds ssDNA in the presence of ADP but not other nucleotides, has ATPase activity that is stimulated by ssDNA and various branched DNA structures, but inhibited by SSB. Does not have RecA's homology-searching function.</text>
</comment>
<evidence type="ECO:0000256" key="2">
    <source>
        <dbReference type="ARBA" id="ARBA00022741"/>
    </source>
</evidence>
<dbReference type="InterPro" id="IPR004504">
    <property type="entry name" value="DNA_repair_RadA"/>
</dbReference>
<keyword evidence="1 11" id="KW-0479">Metal-binding</keyword>
<dbReference type="GO" id="GO:0005829">
    <property type="term" value="C:cytosol"/>
    <property type="evidence" value="ECO:0007669"/>
    <property type="project" value="TreeGrafter"/>
</dbReference>
<dbReference type="PANTHER" id="PTHR32472">
    <property type="entry name" value="DNA REPAIR PROTEIN RADA"/>
    <property type="match status" value="1"/>
</dbReference>
<dbReference type="GO" id="GO:0000725">
    <property type="term" value="P:recombinational repair"/>
    <property type="evidence" value="ECO:0007669"/>
    <property type="project" value="UniProtKB-UniRule"/>
</dbReference>
<evidence type="ECO:0000256" key="7">
    <source>
        <dbReference type="ARBA" id="ARBA00022840"/>
    </source>
</evidence>
<dbReference type="NCBIfam" id="TIGR00416">
    <property type="entry name" value="sms"/>
    <property type="match status" value="1"/>
</dbReference>
<dbReference type="FunFam" id="3.40.50.300:FF:000050">
    <property type="entry name" value="DNA repair protein RadA"/>
    <property type="match status" value="1"/>
</dbReference>
<feature type="domain" description="RecA family profile 1" evidence="14">
    <location>
        <begin position="62"/>
        <end position="211"/>
    </location>
</feature>
<reference evidence="16" key="1">
    <citation type="submission" date="2016-11" db="EMBL/GenBank/DDBJ databases">
        <authorList>
            <person name="Varghese N."/>
            <person name="Submissions S."/>
        </authorList>
    </citation>
    <scope>NUCLEOTIDE SEQUENCE [LARGE SCALE GENOMIC DNA]</scope>
    <source>
        <strain evidence="16">DSM 12395</strain>
    </source>
</reference>
<dbReference type="HAMAP" id="MF_01498">
    <property type="entry name" value="RadA_bact"/>
    <property type="match status" value="1"/>
</dbReference>
<keyword evidence="7 11" id="KW-0067">ATP-binding</keyword>
<organism evidence="15 16">
    <name type="scientific">Desulforamulus putei DSM 12395</name>
    <dbReference type="NCBI Taxonomy" id="1121429"/>
    <lineage>
        <taxon>Bacteria</taxon>
        <taxon>Bacillati</taxon>
        <taxon>Bacillota</taxon>
        <taxon>Clostridia</taxon>
        <taxon>Eubacteriales</taxon>
        <taxon>Peptococcaceae</taxon>
        <taxon>Desulforamulus</taxon>
    </lineage>
</organism>
<protein>
    <recommendedName>
        <fullName evidence="11 12">DNA repair protein RadA</fullName>
    </recommendedName>
</protein>
<dbReference type="Pfam" id="PF13541">
    <property type="entry name" value="ChlI"/>
    <property type="match status" value="1"/>
</dbReference>
<feature type="region of interest" description="Lon-protease-like" evidence="11">
    <location>
        <begin position="347"/>
        <end position="450"/>
    </location>
</feature>
<dbReference type="InterPro" id="IPR003593">
    <property type="entry name" value="AAA+_ATPase"/>
</dbReference>
<dbReference type="Gene3D" id="3.30.230.10">
    <property type="match status" value="1"/>
</dbReference>
<dbReference type="GO" id="GO:0005524">
    <property type="term" value="F:ATP binding"/>
    <property type="evidence" value="ECO:0007669"/>
    <property type="project" value="UniProtKB-UniRule"/>
</dbReference>
<name>A0A1M4WMM8_9FIRM</name>
<dbReference type="SUPFAM" id="SSF54211">
    <property type="entry name" value="Ribosomal protein S5 domain 2-like"/>
    <property type="match status" value="1"/>
</dbReference>
<dbReference type="SUPFAM" id="SSF52540">
    <property type="entry name" value="P-loop containing nucleoside triphosphate hydrolases"/>
    <property type="match status" value="1"/>
</dbReference>
<dbReference type="SMART" id="SM00382">
    <property type="entry name" value="AAA"/>
    <property type="match status" value="1"/>
</dbReference>
<dbReference type="PRINTS" id="PR01874">
    <property type="entry name" value="DNAREPAIRADA"/>
</dbReference>
<dbReference type="GO" id="GO:0008270">
    <property type="term" value="F:zinc ion binding"/>
    <property type="evidence" value="ECO:0007669"/>
    <property type="project" value="UniProtKB-KW"/>
</dbReference>
<evidence type="ECO:0000256" key="4">
    <source>
        <dbReference type="ARBA" id="ARBA00022771"/>
    </source>
</evidence>
<evidence type="ECO:0000256" key="12">
    <source>
        <dbReference type="NCBIfam" id="TIGR00416"/>
    </source>
</evidence>
<evidence type="ECO:0000256" key="9">
    <source>
        <dbReference type="ARBA" id="ARBA00023125"/>
    </source>
</evidence>
<dbReference type="CDD" id="cd01121">
    <property type="entry name" value="RadA_SMS_N"/>
    <property type="match status" value="1"/>
</dbReference>
<evidence type="ECO:0000313" key="15">
    <source>
        <dbReference type="EMBL" id="SHE82232.1"/>
    </source>
</evidence>
<feature type="short sequence motif" description="RadA KNRFG motif" evidence="11">
    <location>
        <begin position="248"/>
        <end position="252"/>
    </location>
</feature>
<dbReference type="OrthoDB" id="9803906at2"/>
<accession>A0A1M4WMM8</accession>
<evidence type="ECO:0000256" key="13">
    <source>
        <dbReference type="RuleBase" id="RU003555"/>
    </source>
</evidence>
<dbReference type="AlphaFoldDB" id="A0A1M4WMM8"/>
<evidence type="ECO:0000256" key="8">
    <source>
        <dbReference type="ARBA" id="ARBA00023016"/>
    </source>
</evidence>
<keyword evidence="9 11" id="KW-0238">DNA-binding</keyword>
<dbReference type="InterPro" id="IPR020568">
    <property type="entry name" value="Ribosomal_Su5_D2-typ_SF"/>
</dbReference>
<comment type="domain">
    <text evidence="11">The middle region has homology to RecA with ATPase motifs including the RadA KNRFG motif, while the C-terminus is homologous to Lon protease.</text>
</comment>
<evidence type="ECO:0000256" key="5">
    <source>
        <dbReference type="ARBA" id="ARBA00022801"/>
    </source>
</evidence>
<keyword evidence="6 13" id="KW-0862">Zinc</keyword>
<sequence length="450" mass="48020">MRNKTTYACQSCGHQTARWMGRCPGCGEWNSLVEETTVVQQKPARGIAGTGPVPVTEIVTVEEERYSTGLTELNRVLGGGLVPGSLVLVGGDPGIGKSTLLLQAASAIAGSAGRVLYVSGEESVRQIKMRAQRIGALHPDLLLMAETDMAVVEKVIEEAAPMTVILDSIQTVYHPDVTSAPGSVSQVRECTGMLMRVAKGKGIPIFVVGHVTKEGTLAGPRVLEHMVDTVLYFEGERHQTYRILRTVKNRFGSTNELGIFEMRGAGLAEVSNPSELFLNQREQPVAGSAVVPSLEGTRPLLVEIQALVCPSGFGVPRRMTSGVDYNRVALIMAVLERRVGLRLSAHEAYVSAVGGVKLDEPAADLAIALAVASSFKEKPVQESLVLVGEVGLTGEIRTVAGMDKRLQEAAKLGFKNCIGPPMDKQPEVLGIIDYMGVQSLQEAVEAAIGR</sequence>
<dbReference type="GO" id="GO:0140664">
    <property type="term" value="F:ATP-dependent DNA damage sensor activity"/>
    <property type="evidence" value="ECO:0007669"/>
    <property type="project" value="InterPro"/>
</dbReference>
<dbReference type="STRING" id="1121429.SAMN02745133_01232"/>
<evidence type="ECO:0000256" key="10">
    <source>
        <dbReference type="ARBA" id="ARBA00023204"/>
    </source>
</evidence>
<dbReference type="GO" id="GO:0016787">
    <property type="term" value="F:hydrolase activity"/>
    <property type="evidence" value="ECO:0007669"/>
    <property type="project" value="UniProtKB-KW"/>
</dbReference>
<dbReference type="InterPro" id="IPR041166">
    <property type="entry name" value="Rubredoxin_2"/>
</dbReference>
<evidence type="ECO:0000256" key="1">
    <source>
        <dbReference type="ARBA" id="ARBA00022723"/>
    </source>
</evidence>
<keyword evidence="8 11" id="KW-0346">Stress response</keyword>